<keyword evidence="5" id="KW-0539">Nucleus</keyword>
<protein>
    <recommendedName>
        <fullName evidence="8">Transcriptional adapter 1-like protein</fullName>
    </recommendedName>
</protein>
<dbReference type="Proteomes" id="UP001187531">
    <property type="component" value="Unassembled WGS sequence"/>
</dbReference>
<evidence type="ECO:0000313" key="6">
    <source>
        <dbReference type="EMBL" id="KAK2715122.1"/>
    </source>
</evidence>
<comment type="similarity">
    <text evidence="2">Belongs to the TADA1 family.</text>
</comment>
<evidence type="ECO:0000256" key="5">
    <source>
        <dbReference type="ARBA" id="ARBA00023242"/>
    </source>
</evidence>
<evidence type="ECO:0000256" key="1">
    <source>
        <dbReference type="ARBA" id="ARBA00004123"/>
    </source>
</evidence>
<keyword evidence="7" id="KW-1185">Reference proteome</keyword>
<dbReference type="GO" id="GO:0006357">
    <property type="term" value="P:regulation of transcription by RNA polymerase II"/>
    <property type="evidence" value="ECO:0007669"/>
    <property type="project" value="TreeGrafter"/>
</dbReference>
<dbReference type="GO" id="GO:0005634">
    <property type="term" value="C:nucleus"/>
    <property type="evidence" value="ECO:0007669"/>
    <property type="project" value="UniProtKB-SubCell"/>
</dbReference>
<name>A0AA88L3B7_ARTSF</name>
<accession>A0AA88L3B7</accession>
<dbReference type="GO" id="GO:0000124">
    <property type="term" value="C:SAGA complex"/>
    <property type="evidence" value="ECO:0007669"/>
    <property type="project" value="TreeGrafter"/>
</dbReference>
<dbReference type="AlphaFoldDB" id="A0AA88L3B7"/>
<evidence type="ECO:0000313" key="7">
    <source>
        <dbReference type="Proteomes" id="UP001187531"/>
    </source>
</evidence>
<comment type="subcellular location">
    <subcellularLocation>
        <location evidence="1">Nucleus</location>
    </subcellularLocation>
</comment>
<dbReference type="EMBL" id="JAVRJZ010000012">
    <property type="protein sequence ID" value="KAK2715122.1"/>
    <property type="molecule type" value="Genomic_DNA"/>
</dbReference>
<dbReference type="PANTHER" id="PTHR21277">
    <property type="entry name" value="TRANSCRIPTIONAL ADAPTER 1"/>
    <property type="match status" value="1"/>
</dbReference>
<sequence length="344" mass="39312">MTKAGDNTNKQIEAEKQALSSILGENTPLYLSNLKQWFSLKISKEEFDRRSKDLIPFEHFGIHNKLILSIISKCYDVCYSEPHQESFDWKKTSIKQDQDRNAISMHKEENRSMEDVSTKMKQKTARESRVFVQPYIAGKRQVTKIKPPATMSLNVDLIPRGQEKPKSLLCANEFRIPDLVLLQGRILVHSFDWDLNGTDEQAVHILHKAVHGFIKNILSVISKRRHGFQLGQSETVHSFGLDVPDPWLQNTWSIPLSNRSIVSIVESSSNESCLGPSIRMIEEAAEQTAAYKEACASNLDRRVLPRASLFDFLEALKVYKSVIPTNTLYILAMEKIMAKMHERN</sequence>
<dbReference type="InterPro" id="IPR024738">
    <property type="entry name" value="Hfi1/Tada1"/>
</dbReference>
<dbReference type="Pfam" id="PF12767">
    <property type="entry name" value="SAGA-Tad1"/>
    <property type="match status" value="1"/>
</dbReference>
<gene>
    <name evidence="6" type="ORF">QYM36_009946</name>
</gene>
<evidence type="ECO:0000256" key="4">
    <source>
        <dbReference type="ARBA" id="ARBA00023163"/>
    </source>
</evidence>
<evidence type="ECO:0000256" key="2">
    <source>
        <dbReference type="ARBA" id="ARBA00010314"/>
    </source>
</evidence>
<evidence type="ECO:0000256" key="3">
    <source>
        <dbReference type="ARBA" id="ARBA00023015"/>
    </source>
</evidence>
<reference evidence="6" key="1">
    <citation type="submission" date="2023-07" db="EMBL/GenBank/DDBJ databases">
        <title>Chromosome-level genome assembly of Artemia franciscana.</title>
        <authorList>
            <person name="Jo E."/>
        </authorList>
    </citation>
    <scope>NUCLEOTIDE SEQUENCE</scope>
    <source>
        <tissue evidence="6">Whole body</tissue>
    </source>
</reference>
<keyword evidence="3" id="KW-0805">Transcription regulation</keyword>
<dbReference type="GO" id="GO:0003713">
    <property type="term" value="F:transcription coactivator activity"/>
    <property type="evidence" value="ECO:0007669"/>
    <property type="project" value="TreeGrafter"/>
</dbReference>
<proteinExistence type="inferred from homology"/>
<keyword evidence="4" id="KW-0804">Transcription</keyword>
<evidence type="ECO:0008006" key="8">
    <source>
        <dbReference type="Google" id="ProtNLM"/>
    </source>
</evidence>
<comment type="caution">
    <text evidence="6">The sequence shown here is derived from an EMBL/GenBank/DDBJ whole genome shotgun (WGS) entry which is preliminary data.</text>
</comment>
<organism evidence="6 7">
    <name type="scientific">Artemia franciscana</name>
    <name type="common">Brine shrimp</name>
    <name type="synonym">Artemia sanfranciscana</name>
    <dbReference type="NCBI Taxonomy" id="6661"/>
    <lineage>
        <taxon>Eukaryota</taxon>
        <taxon>Metazoa</taxon>
        <taxon>Ecdysozoa</taxon>
        <taxon>Arthropoda</taxon>
        <taxon>Crustacea</taxon>
        <taxon>Branchiopoda</taxon>
        <taxon>Anostraca</taxon>
        <taxon>Artemiidae</taxon>
        <taxon>Artemia</taxon>
    </lineage>
</organism>
<dbReference type="PANTHER" id="PTHR21277:SF5">
    <property type="entry name" value="TRANSCRIPTIONAL ADAPTER 1"/>
    <property type="match status" value="1"/>
</dbReference>